<proteinExistence type="predicted"/>
<dbReference type="Proteomes" id="UP001054945">
    <property type="component" value="Unassembled WGS sequence"/>
</dbReference>
<organism evidence="1 2">
    <name type="scientific">Caerostris extrusa</name>
    <name type="common">Bark spider</name>
    <name type="synonym">Caerostris bankana</name>
    <dbReference type="NCBI Taxonomy" id="172846"/>
    <lineage>
        <taxon>Eukaryota</taxon>
        <taxon>Metazoa</taxon>
        <taxon>Ecdysozoa</taxon>
        <taxon>Arthropoda</taxon>
        <taxon>Chelicerata</taxon>
        <taxon>Arachnida</taxon>
        <taxon>Araneae</taxon>
        <taxon>Araneomorphae</taxon>
        <taxon>Entelegynae</taxon>
        <taxon>Araneoidea</taxon>
        <taxon>Araneidae</taxon>
        <taxon>Caerostris</taxon>
    </lineage>
</organism>
<evidence type="ECO:0000313" key="1">
    <source>
        <dbReference type="EMBL" id="GIY44905.1"/>
    </source>
</evidence>
<keyword evidence="2" id="KW-1185">Reference proteome</keyword>
<dbReference type="AlphaFoldDB" id="A0AAV4TFK4"/>
<protein>
    <submittedName>
        <fullName evidence="1">Uncharacterized protein</fullName>
    </submittedName>
</protein>
<reference evidence="1 2" key="1">
    <citation type="submission" date="2021-06" db="EMBL/GenBank/DDBJ databases">
        <title>Caerostris extrusa draft genome.</title>
        <authorList>
            <person name="Kono N."/>
            <person name="Arakawa K."/>
        </authorList>
    </citation>
    <scope>NUCLEOTIDE SEQUENCE [LARGE SCALE GENOMIC DNA]</scope>
</reference>
<sequence>MGFSPRPAVTAGSDGEYVARVFELRAAERRRVLDTFARHRTNIIVVWIANKTRHSSSKNGSINVNKTGWNMIYKSDSCPLENLERLVFTIS</sequence>
<accession>A0AAV4TFK4</accession>
<gene>
    <name evidence="1" type="ORF">CEXT_381371</name>
</gene>
<dbReference type="EMBL" id="BPLR01011210">
    <property type="protein sequence ID" value="GIY44905.1"/>
    <property type="molecule type" value="Genomic_DNA"/>
</dbReference>
<comment type="caution">
    <text evidence="1">The sequence shown here is derived from an EMBL/GenBank/DDBJ whole genome shotgun (WGS) entry which is preliminary data.</text>
</comment>
<evidence type="ECO:0000313" key="2">
    <source>
        <dbReference type="Proteomes" id="UP001054945"/>
    </source>
</evidence>
<name>A0AAV4TFK4_CAEEX</name>